<sequence length="40" mass="4590">MNSIQARADNQRTDMHVLLKRNKISTPCNEISTANYITLK</sequence>
<organism evidence="1">
    <name type="scientific">Phytophthora nicotianae</name>
    <name type="common">Potato buckeye rot agent</name>
    <name type="synonym">Phytophthora parasitica</name>
    <dbReference type="NCBI Taxonomy" id="4792"/>
    <lineage>
        <taxon>Eukaryota</taxon>
        <taxon>Sar</taxon>
        <taxon>Stramenopiles</taxon>
        <taxon>Oomycota</taxon>
        <taxon>Peronosporomycetes</taxon>
        <taxon>Peronosporales</taxon>
        <taxon>Peronosporaceae</taxon>
        <taxon>Phytophthora</taxon>
    </lineage>
</organism>
<proteinExistence type="predicted"/>
<reference evidence="2" key="2">
    <citation type="submission" date="2013-11" db="EMBL/GenBank/DDBJ databases">
        <title>The Genome Sequence of Phytophthora parasitica CJ05E6.</title>
        <authorList>
            <consortium name="The Broad Institute Genomics Platform"/>
            <person name="Russ C."/>
            <person name="Tyler B."/>
            <person name="Panabieres F."/>
            <person name="Shan W."/>
            <person name="Tripathy S."/>
            <person name="Grunwald N."/>
            <person name="Machado M."/>
            <person name="Johnson C.S."/>
            <person name="Arredondo F."/>
            <person name="Hong C."/>
            <person name="Coffey M."/>
            <person name="Young S.K."/>
            <person name="Zeng Q."/>
            <person name="Gargeya S."/>
            <person name="Fitzgerald M."/>
            <person name="Abouelleil A."/>
            <person name="Alvarado L."/>
            <person name="Chapman S.B."/>
            <person name="Gainer-Dewar J."/>
            <person name="Goldberg J."/>
            <person name="Griggs A."/>
            <person name="Gujja S."/>
            <person name="Hansen M."/>
            <person name="Howarth C."/>
            <person name="Imamovic A."/>
            <person name="Ireland A."/>
            <person name="Larimer J."/>
            <person name="McCowan C."/>
            <person name="Murphy C."/>
            <person name="Pearson M."/>
            <person name="Poon T.W."/>
            <person name="Priest M."/>
            <person name="Roberts A."/>
            <person name="Saif S."/>
            <person name="Shea T."/>
            <person name="Sykes S."/>
            <person name="Wortman J."/>
            <person name="Nusbaum C."/>
            <person name="Birren B."/>
        </authorList>
    </citation>
    <scope>NUCLEOTIDE SEQUENCE [LARGE SCALE GENOMIC DNA]</scope>
    <source>
        <strain evidence="2">CJ05E6</strain>
    </source>
</reference>
<dbReference type="Proteomes" id="UP000053236">
    <property type="component" value="Unassembled WGS sequence"/>
</dbReference>
<dbReference type="AlphaFoldDB" id="W2G832"/>
<accession>W2G832</accession>
<dbReference type="EMBL" id="KI688192">
    <property type="protein sequence ID" value="ETK78405.1"/>
    <property type="molecule type" value="Genomic_DNA"/>
</dbReference>
<reference evidence="1" key="1">
    <citation type="submission" date="2013-11" db="EMBL/GenBank/DDBJ databases">
        <title>The Genome Sequence of Phytophthora parasitica CJ02B3.</title>
        <authorList>
            <consortium name="The Broad Institute Genomics Platform"/>
            <person name="Russ C."/>
            <person name="Tyler B."/>
            <person name="Panabieres F."/>
            <person name="Shan W."/>
            <person name="Tripathy S."/>
            <person name="Grunwald N."/>
            <person name="Machado M."/>
            <person name="Johnson C.S."/>
            <person name="Arredondo F."/>
            <person name="Hong C."/>
            <person name="Coffey M."/>
            <person name="Young S.K."/>
            <person name="Zeng Q."/>
            <person name="Gargeya S."/>
            <person name="Fitzgerald M."/>
            <person name="Abouelleil A."/>
            <person name="Alvarado L."/>
            <person name="Chapman S.B."/>
            <person name="Gainer-Dewar J."/>
            <person name="Goldberg J."/>
            <person name="Griggs A."/>
            <person name="Gujja S."/>
            <person name="Hansen M."/>
            <person name="Howarth C."/>
            <person name="Imamovic A."/>
            <person name="Ireland A."/>
            <person name="Larimer J."/>
            <person name="McCowan C."/>
            <person name="Murphy C."/>
            <person name="Pearson M."/>
            <person name="Poon T.W."/>
            <person name="Priest M."/>
            <person name="Roberts A."/>
            <person name="Saif S."/>
            <person name="Shea T."/>
            <person name="Sykes S."/>
            <person name="Wortman J."/>
            <person name="Nusbaum C."/>
            <person name="Birren B."/>
        </authorList>
    </citation>
    <scope>NUCLEOTIDE SEQUENCE [LARGE SCALE GENOMIC DNA]</scope>
    <source>
        <strain evidence="1">CJ02B3</strain>
    </source>
</reference>
<dbReference type="Proteomes" id="UP000053864">
    <property type="component" value="Unassembled WGS sequence"/>
</dbReference>
<evidence type="ECO:0000313" key="2">
    <source>
        <dbReference type="EMBL" id="ETL31827.1"/>
    </source>
</evidence>
<protein>
    <submittedName>
        <fullName evidence="1">Uncharacterized protein</fullName>
    </submittedName>
</protein>
<dbReference type="EMBL" id="KI674953">
    <property type="protein sequence ID" value="ETL31827.1"/>
    <property type="molecule type" value="Genomic_DNA"/>
</dbReference>
<evidence type="ECO:0000313" key="1">
    <source>
        <dbReference type="EMBL" id="ETK78405.1"/>
    </source>
</evidence>
<name>W2G832_PHYNI</name>
<gene>
    <name evidence="1" type="ORF">L915_15551</name>
    <name evidence="2" type="ORF">L916_15454</name>
</gene>